<dbReference type="Proteomes" id="UP000692954">
    <property type="component" value="Unassembled WGS sequence"/>
</dbReference>
<gene>
    <name evidence="1" type="ORF">PSON_ATCC_30995.1.T0130471</name>
</gene>
<dbReference type="EMBL" id="CAJJDN010000013">
    <property type="protein sequence ID" value="CAD8059827.1"/>
    <property type="molecule type" value="Genomic_DNA"/>
</dbReference>
<dbReference type="OrthoDB" id="300334at2759"/>
<dbReference type="AlphaFoldDB" id="A0A8S1KY83"/>
<evidence type="ECO:0008006" key="3">
    <source>
        <dbReference type="Google" id="ProtNLM"/>
    </source>
</evidence>
<keyword evidence="2" id="KW-1185">Reference proteome</keyword>
<comment type="caution">
    <text evidence="1">The sequence shown here is derived from an EMBL/GenBank/DDBJ whole genome shotgun (WGS) entry which is preliminary data.</text>
</comment>
<accession>A0A8S1KY83</accession>
<organism evidence="1 2">
    <name type="scientific">Paramecium sonneborni</name>
    <dbReference type="NCBI Taxonomy" id="65129"/>
    <lineage>
        <taxon>Eukaryota</taxon>
        <taxon>Sar</taxon>
        <taxon>Alveolata</taxon>
        <taxon>Ciliophora</taxon>
        <taxon>Intramacronucleata</taxon>
        <taxon>Oligohymenophorea</taxon>
        <taxon>Peniculida</taxon>
        <taxon>Parameciidae</taxon>
        <taxon>Paramecium</taxon>
    </lineage>
</organism>
<evidence type="ECO:0000313" key="1">
    <source>
        <dbReference type="EMBL" id="CAD8059827.1"/>
    </source>
</evidence>
<sequence length="153" mass="18389">MHTKHPVLVLKKKVDERIEYKIKWNTGSITYEPMVELTPEMLEIVSQWELQEHQKKNMKSDEKMNQKRTKIVEEQIKQRIEVEKPKVSLSPHLERKSEKGYVKSLRKNDGRIEFWIYIHEEGIERWVSLEEVKNRMPIALCDYLLQKVKFGGK</sequence>
<evidence type="ECO:0000313" key="2">
    <source>
        <dbReference type="Proteomes" id="UP000692954"/>
    </source>
</evidence>
<reference evidence="1" key="1">
    <citation type="submission" date="2021-01" db="EMBL/GenBank/DDBJ databases">
        <authorList>
            <consortium name="Genoscope - CEA"/>
            <person name="William W."/>
        </authorList>
    </citation>
    <scope>NUCLEOTIDE SEQUENCE</scope>
</reference>
<proteinExistence type="predicted"/>
<protein>
    <recommendedName>
        <fullName evidence="3">Chromo domain-containing protein</fullName>
    </recommendedName>
</protein>
<name>A0A8S1KY83_9CILI</name>